<gene>
    <name evidence="1" type="ORF">PIB30_022100</name>
</gene>
<proteinExistence type="predicted"/>
<dbReference type="Proteomes" id="UP001341840">
    <property type="component" value="Unassembled WGS sequence"/>
</dbReference>
<evidence type="ECO:0000313" key="1">
    <source>
        <dbReference type="EMBL" id="MED6132787.1"/>
    </source>
</evidence>
<name>A0ABU6S8W5_9FABA</name>
<keyword evidence="2" id="KW-1185">Reference proteome</keyword>
<evidence type="ECO:0000313" key="2">
    <source>
        <dbReference type="Proteomes" id="UP001341840"/>
    </source>
</evidence>
<reference evidence="1 2" key="1">
    <citation type="journal article" date="2023" name="Plants (Basel)">
        <title>Bridging the Gap: Combining Genomics and Transcriptomics Approaches to Understand Stylosanthes scabra, an Orphan Legume from the Brazilian Caatinga.</title>
        <authorList>
            <person name="Ferreira-Neto J.R.C."/>
            <person name="da Silva M.D."/>
            <person name="Binneck E."/>
            <person name="de Melo N.F."/>
            <person name="da Silva R.H."/>
            <person name="de Melo A.L.T.M."/>
            <person name="Pandolfi V."/>
            <person name="Bustamante F.O."/>
            <person name="Brasileiro-Vidal A.C."/>
            <person name="Benko-Iseppon A.M."/>
        </authorList>
    </citation>
    <scope>NUCLEOTIDE SEQUENCE [LARGE SCALE GENOMIC DNA]</scope>
    <source>
        <tissue evidence="1">Leaves</tissue>
    </source>
</reference>
<protein>
    <submittedName>
        <fullName evidence="1">Uncharacterized protein</fullName>
    </submittedName>
</protein>
<sequence>MDVQGECHELLVLYLGSASATSTLLTRNPSSSNTRLRRQQEQIRRLECGIPAPERTIAEGSSSKRDLPWFNANLSAVEVLVDAPRKTKQPEAGTRCADDERVRKIKMTMKLQISSIRLKMKPELEDNDKDEYEDRTWKMKTMTPTTMNVCAVEMRRRQISTHVWVGTQKED</sequence>
<accession>A0ABU6S8W5</accession>
<organism evidence="1 2">
    <name type="scientific">Stylosanthes scabra</name>
    <dbReference type="NCBI Taxonomy" id="79078"/>
    <lineage>
        <taxon>Eukaryota</taxon>
        <taxon>Viridiplantae</taxon>
        <taxon>Streptophyta</taxon>
        <taxon>Embryophyta</taxon>
        <taxon>Tracheophyta</taxon>
        <taxon>Spermatophyta</taxon>
        <taxon>Magnoliopsida</taxon>
        <taxon>eudicotyledons</taxon>
        <taxon>Gunneridae</taxon>
        <taxon>Pentapetalae</taxon>
        <taxon>rosids</taxon>
        <taxon>fabids</taxon>
        <taxon>Fabales</taxon>
        <taxon>Fabaceae</taxon>
        <taxon>Papilionoideae</taxon>
        <taxon>50 kb inversion clade</taxon>
        <taxon>dalbergioids sensu lato</taxon>
        <taxon>Dalbergieae</taxon>
        <taxon>Pterocarpus clade</taxon>
        <taxon>Stylosanthes</taxon>
    </lineage>
</organism>
<comment type="caution">
    <text evidence="1">The sequence shown here is derived from an EMBL/GenBank/DDBJ whole genome shotgun (WGS) entry which is preliminary data.</text>
</comment>
<dbReference type="EMBL" id="JASCZI010060489">
    <property type="protein sequence ID" value="MED6132787.1"/>
    <property type="molecule type" value="Genomic_DNA"/>
</dbReference>